<comment type="caution">
    <text evidence="1">The sequence shown here is derived from an EMBL/GenBank/DDBJ whole genome shotgun (WGS) entry which is preliminary data.</text>
</comment>
<keyword evidence="2" id="KW-1185">Reference proteome</keyword>
<dbReference type="Proteomes" id="UP001056778">
    <property type="component" value="Chromosome 6"/>
</dbReference>
<evidence type="ECO:0000313" key="2">
    <source>
        <dbReference type="Proteomes" id="UP001056778"/>
    </source>
</evidence>
<proteinExistence type="predicted"/>
<dbReference type="EMBL" id="CM043020">
    <property type="protein sequence ID" value="KAI4459005.1"/>
    <property type="molecule type" value="Genomic_DNA"/>
</dbReference>
<reference evidence="1" key="1">
    <citation type="submission" date="2022-04" db="EMBL/GenBank/DDBJ databases">
        <title>Chromosome-scale genome assembly of Holotrichia oblita Faldermann.</title>
        <authorList>
            <person name="Rongchong L."/>
        </authorList>
    </citation>
    <scope>NUCLEOTIDE SEQUENCE</scope>
    <source>
        <strain evidence="1">81SQS9</strain>
    </source>
</reference>
<protein>
    <submittedName>
        <fullName evidence="1">E3 ubiquitin-protein ligase siah2</fullName>
    </submittedName>
</protein>
<accession>A0ACB9SWT4</accession>
<sequence length="1024" mass="118743">MIPRHVIDGLKCGLCNSGLSIFPIHSYGNNDMVTCGRCPVQGDFLPQREHLYEELAKYIEFSCRYENLGCIEKLKPDELQKHESVCPQKPCLCPILPLGECKWQGNYQDLREHCSDTHPTHTFGTLELEINIVTAHEENYVFHQADQTFVAQLKCDTEKSKFHCNVICSEIEPKSKKFSYSTRFTDKKSDDYVCEKYAVQFCNVSEFVINENTSSVNINDIIINLNEPTCVIFKIDIKVETTAPPKKKIFSVDDDNEMLKAIECPVCFEYMVPPIVQCNAGHSFCGSHKDQLTTCPAGCQNSIGETRNYLLEQITNIIEYPCKYNKHGCSYSSNAKQIRDHENSCVCGPYKCIVDSCDWVRKFADLRDHLLDEHKDNIIELNCITYIMDEEELEESESYIFITEDNIFKLSFTKDNDKFFWVLQIVGIDLLRKLECPVCLEYMIPPIMQCNGGHSFCQTCRNQITTCPICKGTISDTRNFLLEDITSMIVYPCKYKKYGCKFSTKADQIQQHQNTCINGPYRCIMDDCGWLDRHAKFLDHLSDTHKDNIVETDSVSYILDNTLDMEFYNYICIVNGKVFRIEFSRDGDEFWWFIHTTTDNTDADKYMLILDFKSESDERLYIKKKTSEHSVLFQKDQLCNCTWQGDCEDLFAHCVEKHPHFVQESFSIEINLVVSSHEENYVFYKDGKTFLAQLKSDIINHRLYINVMYCGPNSTTGNLSYRVSFLGNEREYPCSVYPVQLDKTGPITAETVTTVDFLDILETLNRPVRIMCKIDTFVQEVIEKPEEDEVLSQGNGILQQLECPICLEYMTPPILQCHGGHSFCQPCRKKITTCPTCRSAIGNTRNFLLENITSTIPYPCKYKKYGCNFSTSANNIQKHQAACIKVPCRCIMNDCSWEDRHSKLVAHLTKTHKDNFLETDSVSYILDDSLDVESYNYICIVNDHVFRIEFTRDRDSFWWIVYTKNDIEDVKKYMLKLDFKAENNERIYIERTAVNELRSFYKHQLSEFINGGVLTYKMHIVERR</sequence>
<gene>
    <name evidence="1" type="ORF">MML48_6g00012856</name>
</gene>
<name>A0ACB9SWT4_HOLOL</name>
<evidence type="ECO:0000313" key="1">
    <source>
        <dbReference type="EMBL" id="KAI4459005.1"/>
    </source>
</evidence>
<organism evidence="1 2">
    <name type="scientific">Holotrichia oblita</name>
    <name type="common">Chafer beetle</name>
    <dbReference type="NCBI Taxonomy" id="644536"/>
    <lineage>
        <taxon>Eukaryota</taxon>
        <taxon>Metazoa</taxon>
        <taxon>Ecdysozoa</taxon>
        <taxon>Arthropoda</taxon>
        <taxon>Hexapoda</taxon>
        <taxon>Insecta</taxon>
        <taxon>Pterygota</taxon>
        <taxon>Neoptera</taxon>
        <taxon>Endopterygota</taxon>
        <taxon>Coleoptera</taxon>
        <taxon>Polyphaga</taxon>
        <taxon>Scarabaeiformia</taxon>
        <taxon>Scarabaeidae</taxon>
        <taxon>Melolonthinae</taxon>
        <taxon>Holotrichia</taxon>
    </lineage>
</organism>